<keyword evidence="4" id="KW-0732">Signal</keyword>
<accession>A0A2U9TFG4</accession>
<dbReference type="Gene3D" id="2.40.30.170">
    <property type="match status" value="1"/>
</dbReference>
<dbReference type="AlphaFoldDB" id="A0A2U9TFG4"/>
<dbReference type="InterPro" id="IPR050465">
    <property type="entry name" value="UPF0194_transport"/>
</dbReference>
<evidence type="ECO:0000256" key="3">
    <source>
        <dbReference type="SAM" id="Coils"/>
    </source>
</evidence>
<proteinExistence type="predicted"/>
<evidence type="ECO:0000256" key="2">
    <source>
        <dbReference type="ARBA" id="ARBA00023054"/>
    </source>
</evidence>
<dbReference type="EMBL" id="CP029843">
    <property type="protein sequence ID" value="AWV08359.1"/>
    <property type="molecule type" value="Genomic_DNA"/>
</dbReference>
<evidence type="ECO:0000256" key="1">
    <source>
        <dbReference type="ARBA" id="ARBA00004196"/>
    </source>
</evidence>
<feature type="signal peptide" evidence="4">
    <location>
        <begin position="1"/>
        <end position="25"/>
    </location>
</feature>
<feature type="chain" id="PRO_5016144436" description="HlyD family efflux transporter periplasmic adaptor subunit" evidence="4">
    <location>
        <begin position="26"/>
        <end position="329"/>
    </location>
</feature>
<evidence type="ECO:0008006" key="7">
    <source>
        <dbReference type="Google" id="ProtNLM"/>
    </source>
</evidence>
<feature type="coiled-coil region" evidence="3">
    <location>
        <begin position="80"/>
        <end position="165"/>
    </location>
</feature>
<organism evidence="5 6">
    <name type="scientific">Marilutibacter maris</name>
    <dbReference type="NCBI Taxonomy" id="1605891"/>
    <lineage>
        <taxon>Bacteria</taxon>
        <taxon>Pseudomonadati</taxon>
        <taxon>Pseudomonadota</taxon>
        <taxon>Gammaproteobacteria</taxon>
        <taxon>Lysobacterales</taxon>
        <taxon>Lysobacteraceae</taxon>
        <taxon>Marilutibacter</taxon>
    </lineage>
</organism>
<evidence type="ECO:0000313" key="6">
    <source>
        <dbReference type="Proteomes" id="UP000249447"/>
    </source>
</evidence>
<sequence length="329" mass="35681">MRADIRLRIVTLLAVVLCCPWPAAAVVLTGEVQAVDAQGVFTPPSNSSPVVLRYYAPEGARVEKGQVVLRIDAGQSATQVRDLSAQIQQAEAKVAKEIAELEVKRVDAELALVAAEAALEKARIDAKLPRELISGLDHDRYQGELKRASRETALKREELEEARAAVTRRREDGTLEIRQLAMRRDYHAGQVATAEVRADRDGVLVHGFDPRSGTRFDEGSTSWPGNKVGEIVSDGGRQRVRAWALEPDRVGLAVGQSVDLRFDALPEQAGEGRIAHISGVPEARQEWGEGRYFAIDIDFAEAAPVDALLPGMSVRVVPRDGGESSGGGR</sequence>
<evidence type="ECO:0000313" key="5">
    <source>
        <dbReference type="EMBL" id="AWV08359.1"/>
    </source>
</evidence>
<comment type="subcellular location">
    <subcellularLocation>
        <location evidence="1">Cell envelope</location>
    </subcellularLocation>
</comment>
<dbReference type="GO" id="GO:0030313">
    <property type="term" value="C:cell envelope"/>
    <property type="evidence" value="ECO:0007669"/>
    <property type="project" value="UniProtKB-SubCell"/>
</dbReference>
<dbReference type="OrthoDB" id="9156101at2"/>
<name>A0A2U9TFG4_9GAMM</name>
<evidence type="ECO:0000256" key="4">
    <source>
        <dbReference type="SAM" id="SignalP"/>
    </source>
</evidence>
<reference evidence="5 6" key="1">
    <citation type="submission" date="2018-05" db="EMBL/GenBank/DDBJ databases">
        <title>The complete genome of Lysobacter maris HZ9B, a marine bacterium antagonistic against terrestrial plant pathogens.</title>
        <authorList>
            <person name="Zhang X.-Q."/>
        </authorList>
    </citation>
    <scope>NUCLEOTIDE SEQUENCE [LARGE SCALE GENOMIC DNA]</scope>
    <source>
        <strain evidence="5 6">HZ9B</strain>
    </source>
</reference>
<dbReference type="RefSeq" id="WP_111267397.1">
    <property type="nucleotide sequence ID" value="NZ_CP029843.1"/>
</dbReference>
<dbReference type="Proteomes" id="UP000249447">
    <property type="component" value="Chromosome"/>
</dbReference>
<gene>
    <name evidence="5" type="ORF">C9I47_2683</name>
</gene>
<dbReference type="PANTHER" id="PTHR32347">
    <property type="entry name" value="EFFLUX SYSTEM COMPONENT YKNX-RELATED"/>
    <property type="match status" value="1"/>
</dbReference>
<dbReference type="KEGG" id="lmb:C9I47_2683"/>
<protein>
    <recommendedName>
        <fullName evidence="7">HlyD family efflux transporter periplasmic adaptor subunit</fullName>
    </recommendedName>
</protein>
<keyword evidence="2 3" id="KW-0175">Coiled coil</keyword>
<keyword evidence="6" id="KW-1185">Reference proteome</keyword>